<dbReference type="RefSeq" id="WP_174496605.1">
    <property type="nucleotide sequence ID" value="NZ_CADDWK010000008.1"/>
</dbReference>
<organism evidence="3 4">
    <name type="scientific">Salirhabdus euzebyi</name>
    <dbReference type="NCBI Taxonomy" id="394506"/>
    <lineage>
        <taxon>Bacteria</taxon>
        <taxon>Bacillati</taxon>
        <taxon>Bacillota</taxon>
        <taxon>Bacilli</taxon>
        <taxon>Bacillales</taxon>
        <taxon>Bacillaceae</taxon>
        <taxon>Salirhabdus</taxon>
    </lineage>
</organism>
<dbReference type="PANTHER" id="PTHR43048:SF3">
    <property type="entry name" value="METHYLMALONYL-COA EPIMERASE, MITOCHONDRIAL"/>
    <property type="match status" value="1"/>
</dbReference>
<dbReference type="Pfam" id="PF00903">
    <property type="entry name" value="Glyoxalase"/>
    <property type="match status" value="1"/>
</dbReference>
<evidence type="ECO:0000313" key="3">
    <source>
        <dbReference type="EMBL" id="MBB6453851.1"/>
    </source>
</evidence>
<dbReference type="InterPro" id="IPR004360">
    <property type="entry name" value="Glyas_Fos-R_dOase_dom"/>
</dbReference>
<gene>
    <name evidence="3" type="ORF">HNQ94_002302</name>
</gene>
<keyword evidence="3" id="KW-0456">Lyase</keyword>
<reference evidence="3 4" key="1">
    <citation type="submission" date="2020-08" db="EMBL/GenBank/DDBJ databases">
        <title>Genomic Encyclopedia of Type Strains, Phase IV (KMG-IV): sequencing the most valuable type-strain genomes for metagenomic binning, comparative biology and taxonomic classification.</title>
        <authorList>
            <person name="Goeker M."/>
        </authorList>
    </citation>
    <scope>NUCLEOTIDE SEQUENCE [LARGE SCALE GENOMIC DNA]</scope>
    <source>
        <strain evidence="3 4">DSM 19612</strain>
    </source>
</reference>
<keyword evidence="1" id="KW-0479">Metal-binding</keyword>
<sequence length="117" mass="13688">MKLHHIGIQISDLKVTESFYHRYFGFKVIDYLELPGEKIAFLQRGNTCIELVETDSAFYANDKMHLCLEVDDLNQWIDLLAQKGLNPIEGPLMLQNGWKTVFYRGVDREVIELLERK</sequence>
<feature type="domain" description="VOC" evidence="2">
    <location>
        <begin position="2"/>
        <end position="116"/>
    </location>
</feature>
<name>A0A841Q637_9BACI</name>
<dbReference type="InterPro" id="IPR029068">
    <property type="entry name" value="Glyas_Bleomycin-R_OHBP_Dase"/>
</dbReference>
<dbReference type="EC" id="4.4.1.5" evidence="3"/>
<keyword evidence="4" id="KW-1185">Reference proteome</keyword>
<dbReference type="EMBL" id="JACHGH010000006">
    <property type="protein sequence ID" value="MBB6453851.1"/>
    <property type="molecule type" value="Genomic_DNA"/>
</dbReference>
<dbReference type="SUPFAM" id="SSF54593">
    <property type="entry name" value="Glyoxalase/Bleomycin resistance protein/Dihydroxybiphenyl dioxygenase"/>
    <property type="match status" value="1"/>
</dbReference>
<dbReference type="InterPro" id="IPR051785">
    <property type="entry name" value="MMCE/EMCE_epimerase"/>
</dbReference>
<protein>
    <submittedName>
        <fullName evidence="3">Lactoylglutathione lyase</fullName>
        <ecNumber evidence="3">4.4.1.5</ecNumber>
    </submittedName>
</protein>
<dbReference type="GO" id="GO:0046491">
    <property type="term" value="P:L-methylmalonyl-CoA metabolic process"/>
    <property type="evidence" value="ECO:0007669"/>
    <property type="project" value="TreeGrafter"/>
</dbReference>
<evidence type="ECO:0000259" key="2">
    <source>
        <dbReference type="PROSITE" id="PS51819"/>
    </source>
</evidence>
<dbReference type="GO" id="GO:0046872">
    <property type="term" value="F:metal ion binding"/>
    <property type="evidence" value="ECO:0007669"/>
    <property type="project" value="UniProtKB-KW"/>
</dbReference>
<evidence type="ECO:0000256" key="1">
    <source>
        <dbReference type="ARBA" id="ARBA00022723"/>
    </source>
</evidence>
<dbReference type="AlphaFoldDB" id="A0A841Q637"/>
<proteinExistence type="predicted"/>
<dbReference type="GO" id="GO:0004462">
    <property type="term" value="F:lactoylglutathione lyase activity"/>
    <property type="evidence" value="ECO:0007669"/>
    <property type="project" value="UniProtKB-EC"/>
</dbReference>
<dbReference type="Proteomes" id="UP000581688">
    <property type="component" value="Unassembled WGS sequence"/>
</dbReference>
<comment type="caution">
    <text evidence="3">The sequence shown here is derived from an EMBL/GenBank/DDBJ whole genome shotgun (WGS) entry which is preliminary data.</text>
</comment>
<dbReference type="PROSITE" id="PS00934">
    <property type="entry name" value="GLYOXALASE_I_1"/>
    <property type="match status" value="1"/>
</dbReference>
<dbReference type="InterPro" id="IPR018146">
    <property type="entry name" value="Glyoxalase_1_CS"/>
</dbReference>
<dbReference type="InterPro" id="IPR037523">
    <property type="entry name" value="VOC_core"/>
</dbReference>
<accession>A0A841Q637</accession>
<dbReference type="PANTHER" id="PTHR43048">
    <property type="entry name" value="METHYLMALONYL-COA EPIMERASE"/>
    <property type="match status" value="1"/>
</dbReference>
<dbReference type="Gene3D" id="3.10.180.10">
    <property type="entry name" value="2,3-Dihydroxybiphenyl 1,2-Dioxygenase, domain 1"/>
    <property type="match status" value="1"/>
</dbReference>
<dbReference type="PROSITE" id="PS51819">
    <property type="entry name" value="VOC"/>
    <property type="match status" value="1"/>
</dbReference>
<evidence type="ECO:0000313" key="4">
    <source>
        <dbReference type="Proteomes" id="UP000581688"/>
    </source>
</evidence>
<dbReference type="GO" id="GO:0004493">
    <property type="term" value="F:methylmalonyl-CoA epimerase activity"/>
    <property type="evidence" value="ECO:0007669"/>
    <property type="project" value="TreeGrafter"/>
</dbReference>